<dbReference type="SUPFAM" id="SSF51215">
    <property type="entry name" value="Regulatory protein AraC"/>
    <property type="match status" value="1"/>
</dbReference>
<dbReference type="PANTHER" id="PTHR46796:SF7">
    <property type="entry name" value="ARAC FAMILY TRANSCRIPTIONAL REGULATOR"/>
    <property type="match status" value="1"/>
</dbReference>
<dbReference type="SUPFAM" id="SSF46689">
    <property type="entry name" value="Homeodomain-like"/>
    <property type="match status" value="2"/>
</dbReference>
<dbReference type="PROSITE" id="PS01124">
    <property type="entry name" value="HTH_ARAC_FAMILY_2"/>
    <property type="match status" value="1"/>
</dbReference>
<keyword evidence="4" id="KW-0804">Transcription</keyword>
<dbReference type="InterPro" id="IPR020449">
    <property type="entry name" value="Tscrpt_reg_AraC-type_HTH"/>
</dbReference>
<dbReference type="SMART" id="SM00342">
    <property type="entry name" value="HTH_ARAC"/>
    <property type="match status" value="1"/>
</dbReference>
<dbReference type="InterPro" id="IPR018060">
    <property type="entry name" value="HTH_AraC"/>
</dbReference>
<evidence type="ECO:0000259" key="5">
    <source>
        <dbReference type="PROSITE" id="PS01124"/>
    </source>
</evidence>
<evidence type="ECO:0000313" key="6">
    <source>
        <dbReference type="EMBL" id="MFD1875614.1"/>
    </source>
</evidence>
<accession>A0ABW4R1G8</accession>
<organism evidence="6 7">
    <name type="scientific">Hymenobacter bucti</name>
    <dbReference type="NCBI Taxonomy" id="1844114"/>
    <lineage>
        <taxon>Bacteria</taxon>
        <taxon>Pseudomonadati</taxon>
        <taxon>Bacteroidota</taxon>
        <taxon>Cytophagia</taxon>
        <taxon>Cytophagales</taxon>
        <taxon>Hymenobacteraceae</taxon>
        <taxon>Hymenobacter</taxon>
    </lineage>
</organism>
<dbReference type="InterPro" id="IPR018062">
    <property type="entry name" value="HTH_AraC-typ_CS"/>
</dbReference>
<dbReference type="PRINTS" id="PR00032">
    <property type="entry name" value="HTHARAC"/>
</dbReference>
<proteinExistence type="predicted"/>
<dbReference type="RefSeq" id="WP_382318493.1">
    <property type="nucleotide sequence ID" value="NZ_JBHUFD010000019.1"/>
</dbReference>
<sequence>MKEETHKSRGFAGERIIEIPGQTEEKCWQLPVINGLFLTKIGFYPKAQHHYYQRPSGFNQAILLYCTDGQGWIQLPQGRVELRADEVFIIRAGVPHAYGADAHNSWTIHWLHLSGHQSDALAEALMAEARSPALGLPVPFAAERMALFDRIYETLLKGYSPANLLFANLSLAYFLASFVQPDSFRPSREPLGPVSATGKAITFMQANLSRALTVAGIAEAAHLSVAFFSRKFKQDTGYAPIEYFNHLRIQRACQLLHFSQLRVNEVAAELGIDDPLYFSRLFRKQMGVSPAAYRRGEALLHAAPRG</sequence>
<evidence type="ECO:0000256" key="2">
    <source>
        <dbReference type="ARBA" id="ARBA00023125"/>
    </source>
</evidence>
<dbReference type="PANTHER" id="PTHR46796">
    <property type="entry name" value="HTH-TYPE TRANSCRIPTIONAL ACTIVATOR RHAS-RELATED"/>
    <property type="match status" value="1"/>
</dbReference>
<evidence type="ECO:0000256" key="4">
    <source>
        <dbReference type="ARBA" id="ARBA00023163"/>
    </source>
</evidence>
<name>A0ABW4R1G8_9BACT</name>
<dbReference type="Gene3D" id="2.60.120.280">
    <property type="entry name" value="Regulatory protein AraC"/>
    <property type="match status" value="1"/>
</dbReference>
<evidence type="ECO:0000256" key="1">
    <source>
        <dbReference type="ARBA" id="ARBA00023015"/>
    </source>
</evidence>
<evidence type="ECO:0000256" key="3">
    <source>
        <dbReference type="ARBA" id="ARBA00023159"/>
    </source>
</evidence>
<comment type="caution">
    <text evidence="6">The sequence shown here is derived from an EMBL/GenBank/DDBJ whole genome shotgun (WGS) entry which is preliminary data.</text>
</comment>
<evidence type="ECO:0000313" key="7">
    <source>
        <dbReference type="Proteomes" id="UP001597197"/>
    </source>
</evidence>
<keyword evidence="3" id="KW-0010">Activator</keyword>
<dbReference type="Gene3D" id="1.10.10.60">
    <property type="entry name" value="Homeodomain-like"/>
    <property type="match status" value="2"/>
</dbReference>
<dbReference type="InterPro" id="IPR050204">
    <property type="entry name" value="AraC_XylS_family_regulators"/>
</dbReference>
<dbReference type="Pfam" id="PF02311">
    <property type="entry name" value="AraC_binding"/>
    <property type="match status" value="1"/>
</dbReference>
<gene>
    <name evidence="6" type="ORF">ACFSDX_24495</name>
</gene>
<protein>
    <submittedName>
        <fullName evidence="6">Helix-turn-helix domain-containing protein</fullName>
    </submittedName>
</protein>
<dbReference type="InterPro" id="IPR003313">
    <property type="entry name" value="AraC-bd"/>
</dbReference>
<dbReference type="EMBL" id="JBHUFD010000019">
    <property type="protein sequence ID" value="MFD1875614.1"/>
    <property type="molecule type" value="Genomic_DNA"/>
</dbReference>
<dbReference type="Proteomes" id="UP001597197">
    <property type="component" value="Unassembled WGS sequence"/>
</dbReference>
<reference evidence="7" key="1">
    <citation type="journal article" date="2019" name="Int. J. Syst. Evol. Microbiol.">
        <title>The Global Catalogue of Microorganisms (GCM) 10K type strain sequencing project: providing services to taxonomists for standard genome sequencing and annotation.</title>
        <authorList>
            <consortium name="The Broad Institute Genomics Platform"/>
            <consortium name="The Broad Institute Genome Sequencing Center for Infectious Disease"/>
            <person name="Wu L."/>
            <person name="Ma J."/>
        </authorList>
    </citation>
    <scope>NUCLEOTIDE SEQUENCE [LARGE SCALE GENOMIC DNA]</scope>
    <source>
        <strain evidence="7">CGMCC 1.15795</strain>
    </source>
</reference>
<keyword evidence="7" id="KW-1185">Reference proteome</keyword>
<dbReference type="PROSITE" id="PS00041">
    <property type="entry name" value="HTH_ARAC_FAMILY_1"/>
    <property type="match status" value="1"/>
</dbReference>
<keyword evidence="2" id="KW-0238">DNA-binding</keyword>
<dbReference type="CDD" id="cd06986">
    <property type="entry name" value="cupin_MmsR-like_N"/>
    <property type="match status" value="1"/>
</dbReference>
<dbReference type="InterPro" id="IPR037923">
    <property type="entry name" value="HTH-like"/>
</dbReference>
<feature type="domain" description="HTH araC/xylS-type" evidence="5">
    <location>
        <begin position="198"/>
        <end position="296"/>
    </location>
</feature>
<dbReference type="Pfam" id="PF12833">
    <property type="entry name" value="HTH_18"/>
    <property type="match status" value="1"/>
</dbReference>
<keyword evidence="1" id="KW-0805">Transcription regulation</keyword>
<dbReference type="InterPro" id="IPR009057">
    <property type="entry name" value="Homeodomain-like_sf"/>
</dbReference>